<keyword evidence="2" id="KW-1133">Transmembrane helix</keyword>
<dbReference type="AlphaFoldDB" id="A0A9P4Y3V9"/>
<proteinExistence type="predicted"/>
<reference evidence="3" key="1">
    <citation type="journal article" date="2020" name="Phytopathology">
        <title>Genome sequence of the chestnut blight fungus Cryphonectria parasitica EP155: A fundamental resource for an archetypical invasive plant pathogen.</title>
        <authorList>
            <person name="Crouch J.A."/>
            <person name="Dawe A."/>
            <person name="Aerts A."/>
            <person name="Barry K."/>
            <person name="Churchill A.C.L."/>
            <person name="Grimwood J."/>
            <person name="Hillman B."/>
            <person name="Milgroom M.G."/>
            <person name="Pangilinan J."/>
            <person name="Smith M."/>
            <person name="Salamov A."/>
            <person name="Schmutz J."/>
            <person name="Yadav J."/>
            <person name="Grigoriev I.V."/>
            <person name="Nuss D."/>
        </authorList>
    </citation>
    <scope>NUCLEOTIDE SEQUENCE</scope>
    <source>
        <strain evidence="3">EP155</strain>
    </source>
</reference>
<feature type="compositionally biased region" description="Basic and acidic residues" evidence="1">
    <location>
        <begin position="167"/>
        <end position="190"/>
    </location>
</feature>
<protein>
    <recommendedName>
        <fullName evidence="5">Peroxin 22-like protein</fullName>
    </recommendedName>
</protein>
<gene>
    <name evidence="3" type="ORF">M406DRAFT_329889</name>
</gene>
<feature type="transmembrane region" description="Helical" evidence="2">
    <location>
        <begin position="21"/>
        <end position="40"/>
    </location>
</feature>
<dbReference type="RefSeq" id="XP_040777007.1">
    <property type="nucleotide sequence ID" value="XM_040920464.1"/>
</dbReference>
<evidence type="ECO:0008006" key="5">
    <source>
        <dbReference type="Google" id="ProtNLM"/>
    </source>
</evidence>
<keyword evidence="2" id="KW-0472">Membrane</keyword>
<evidence type="ECO:0000313" key="3">
    <source>
        <dbReference type="EMBL" id="KAF3766046.1"/>
    </source>
</evidence>
<evidence type="ECO:0000313" key="4">
    <source>
        <dbReference type="Proteomes" id="UP000803844"/>
    </source>
</evidence>
<keyword evidence="2" id="KW-0812">Transmembrane</keyword>
<organism evidence="3 4">
    <name type="scientific">Cryphonectria parasitica (strain ATCC 38755 / EP155)</name>
    <dbReference type="NCBI Taxonomy" id="660469"/>
    <lineage>
        <taxon>Eukaryota</taxon>
        <taxon>Fungi</taxon>
        <taxon>Dikarya</taxon>
        <taxon>Ascomycota</taxon>
        <taxon>Pezizomycotina</taxon>
        <taxon>Sordariomycetes</taxon>
        <taxon>Sordariomycetidae</taxon>
        <taxon>Diaporthales</taxon>
        <taxon>Cryphonectriaceae</taxon>
        <taxon>Cryphonectria-Endothia species complex</taxon>
        <taxon>Cryphonectria</taxon>
    </lineage>
</organism>
<feature type="region of interest" description="Disordered" evidence="1">
    <location>
        <begin position="240"/>
        <end position="274"/>
    </location>
</feature>
<name>A0A9P4Y3V9_CRYP1</name>
<comment type="caution">
    <text evidence="3">The sequence shown here is derived from an EMBL/GenBank/DDBJ whole genome shotgun (WGS) entry which is preliminary data.</text>
</comment>
<feature type="compositionally biased region" description="Polar residues" evidence="1">
    <location>
        <begin position="104"/>
        <end position="114"/>
    </location>
</feature>
<evidence type="ECO:0000256" key="2">
    <source>
        <dbReference type="SAM" id="Phobius"/>
    </source>
</evidence>
<dbReference type="Proteomes" id="UP000803844">
    <property type="component" value="Unassembled WGS sequence"/>
</dbReference>
<feature type="region of interest" description="Disordered" evidence="1">
    <location>
        <begin position="66"/>
        <end position="114"/>
    </location>
</feature>
<dbReference type="GeneID" id="63837593"/>
<sequence>MSSPYDNRGSSRRRHGVWSHWVPLAVTVTVATVGVAAWIWSQRSGSEEEEDEDEAITQHLDYENADYGDNPAYGMTGDGVSSRAPPSFRSDLRPDEVGYGTTEAVDTTGGSTSWGARMSGALRRTPSPQHILDRAGKTVVAGVAAAGTAVGSALAAIREEDKAAFADHETWSEEADAKKEKPSASQTRDHANKRRKTVAIVVSADAQLDDMDEDGYHEHANDHSKIKLFILIYAPNLKDTSTDTPASRPPPSLSSSFSMVGQEQAVTPGEETRSPQLTALGNSAFNKTYAQAVDLVEKEVNVLPFTTLAGYVHILHHLKPEVVYLQESLAGDNGSNVQKLQTWLRHDVILVVGADNGHGGLADSESEAEKAHVEQKWWQREDRVGRGRGVVVVDGMRVSSLSGQAS</sequence>
<dbReference type="OrthoDB" id="5327700at2759"/>
<accession>A0A9P4Y3V9</accession>
<dbReference type="EMBL" id="MU032347">
    <property type="protein sequence ID" value="KAF3766046.1"/>
    <property type="molecule type" value="Genomic_DNA"/>
</dbReference>
<keyword evidence="4" id="KW-1185">Reference proteome</keyword>
<feature type="region of interest" description="Disordered" evidence="1">
    <location>
        <begin position="167"/>
        <end position="195"/>
    </location>
</feature>
<evidence type="ECO:0000256" key="1">
    <source>
        <dbReference type="SAM" id="MobiDB-lite"/>
    </source>
</evidence>